<keyword evidence="2" id="KW-0812">Transmembrane</keyword>
<gene>
    <name evidence="4" type="ORF">E7215_12065</name>
</gene>
<dbReference type="AlphaFoldDB" id="A0A927W8H9"/>
<dbReference type="EMBL" id="SVCM01000138">
    <property type="protein sequence ID" value="MBE6060891.1"/>
    <property type="molecule type" value="Genomic_DNA"/>
</dbReference>
<evidence type="ECO:0000313" key="5">
    <source>
        <dbReference type="Proteomes" id="UP000768462"/>
    </source>
</evidence>
<dbReference type="PANTHER" id="PTHR30576:SF8">
    <property type="entry name" value="UNDECAPRENYL-PHOSPHATE GALACTOSE PHOSPHOTRANSFERASE"/>
    <property type="match status" value="1"/>
</dbReference>
<evidence type="ECO:0000259" key="3">
    <source>
        <dbReference type="Pfam" id="PF02397"/>
    </source>
</evidence>
<keyword evidence="2" id="KW-0472">Membrane</keyword>
<evidence type="ECO:0000313" key="4">
    <source>
        <dbReference type="EMBL" id="MBE6060891.1"/>
    </source>
</evidence>
<evidence type="ECO:0000256" key="1">
    <source>
        <dbReference type="ARBA" id="ARBA00006464"/>
    </source>
</evidence>
<dbReference type="GO" id="GO:0016780">
    <property type="term" value="F:phosphotransferase activity, for other substituted phosphate groups"/>
    <property type="evidence" value="ECO:0007669"/>
    <property type="project" value="TreeGrafter"/>
</dbReference>
<comment type="caution">
    <text evidence="4">The sequence shown here is derived from an EMBL/GenBank/DDBJ whole genome shotgun (WGS) entry which is preliminary data.</text>
</comment>
<dbReference type="InterPro" id="IPR003362">
    <property type="entry name" value="Bact_transf"/>
</dbReference>
<protein>
    <submittedName>
        <fullName evidence="4">Sugar transferase</fullName>
    </submittedName>
</protein>
<comment type="similarity">
    <text evidence="1">Belongs to the bacterial sugar transferase family.</text>
</comment>
<name>A0A927W8H9_9CLOT</name>
<organism evidence="4 5">
    <name type="scientific">Clostridium sulfidigenes</name>
    <dbReference type="NCBI Taxonomy" id="318464"/>
    <lineage>
        <taxon>Bacteria</taxon>
        <taxon>Bacillati</taxon>
        <taxon>Bacillota</taxon>
        <taxon>Clostridia</taxon>
        <taxon>Eubacteriales</taxon>
        <taxon>Clostridiaceae</taxon>
        <taxon>Clostridium</taxon>
    </lineage>
</organism>
<reference evidence="4" key="1">
    <citation type="submission" date="2019-04" db="EMBL/GenBank/DDBJ databases">
        <title>Evolution of Biomass-Degrading Anaerobic Consortia Revealed by Metagenomics.</title>
        <authorList>
            <person name="Peng X."/>
        </authorList>
    </citation>
    <scope>NUCLEOTIDE SEQUENCE</scope>
    <source>
        <strain evidence="4">SIG254</strain>
    </source>
</reference>
<proteinExistence type="inferred from homology"/>
<feature type="non-terminal residue" evidence="4">
    <location>
        <position position="138"/>
    </location>
</feature>
<dbReference type="PANTHER" id="PTHR30576">
    <property type="entry name" value="COLANIC BIOSYNTHESIS UDP-GLUCOSE LIPID CARRIER TRANSFERASE"/>
    <property type="match status" value="1"/>
</dbReference>
<accession>A0A927W8H9</accession>
<feature type="domain" description="Bacterial sugar transferase" evidence="3">
    <location>
        <begin position="4"/>
        <end position="138"/>
    </location>
</feature>
<dbReference type="Proteomes" id="UP000768462">
    <property type="component" value="Unassembled WGS sequence"/>
</dbReference>
<feature type="transmembrane region" description="Helical" evidence="2">
    <location>
        <begin position="6"/>
        <end position="30"/>
    </location>
</feature>
<sequence>MFIKRIFDVAISILGLIILLPMLIIIALIIKIKLGKPIFFIQERVGKRNKIFKMIKFRTMKDIKDENGKVLPDEKRHTTIGKTLRALSLDEIPELINVIKGDMSLVGPRPLLVEYVELYSEEQFRRHEVRPGITGWAQ</sequence>
<keyword evidence="4" id="KW-0808">Transferase</keyword>
<dbReference type="Pfam" id="PF02397">
    <property type="entry name" value="Bac_transf"/>
    <property type="match status" value="1"/>
</dbReference>
<evidence type="ECO:0000256" key="2">
    <source>
        <dbReference type="SAM" id="Phobius"/>
    </source>
</evidence>
<keyword evidence="2" id="KW-1133">Transmembrane helix</keyword>